<evidence type="ECO:0000313" key="2">
    <source>
        <dbReference type="Proteomes" id="UP001151760"/>
    </source>
</evidence>
<sequence length="183" mass="20788">MKASGYDVLSLLVMDVFVKLGHGYVNYMSNLVDDVLLRKCLYIRDCGRLRNMYLSFHHEFISMEHEHEVLNLDSTGTRLQRCHLYLKINVSDKQQIQFKRISLTGFPAQSVRSSNAIALDSLYLLVLITGASQSRQHVDTSLIHIESRKPPTKSLFDVDSSRISIVIVNTKEHHSDVLAVSQG</sequence>
<dbReference type="EMBL" id="BQNB010012133">
    <property type="protein sequence ID" value="GJS99650.1"/>
    <property type="molecule type" value="Genomic_DNA"/>
</dbReference>
<name>A0ABQ5ABE4_9ASTR</name>
<keyword evidence="2" id="KW-1185">Reference proteome</keyword>
<accession>A0ABQ5ABE4</accession>
<proteinExistence type="predicted"/>
<comment type="caution">
    <text evidence="1">The sequence shown here is derived from an EMBL/GenBank/DDBJ whole genome shotgun (WGS) entry which is preliminary data.</text>
</comment>
<organism evidence="1 2">
    <name type="scientific">Tanacetum coccineum</name>
    <dbReference type="NCBI Taxonomy" id="301880"/>
    <lineage>
        <taxon>Eukaryota</taxon>
        <taxon>Viridiplantae</taxon>
        <taxon>Streptophyta</taxon>
        <taxon>Embryophyta</taxon>
        <taxon>Tracheophyta</taxon>
        <taxon>Spermatophyta</taxon>
        <taxon>Magnoliopsida</taxon>
        <taxon>eudicotyledons</taxon>
        <taxon>Gunneridae</taxon>
        <taxon>Pentapetalae</taxon>
        <taxon>asterids</taxon>
        <taxon>campanulids</taxon>
        <taxon>Asterales</taxon>
        <taxon>Asteraceae</taxon>
        <taxon>Asteroideae</taxon>
        <taxon>Anthemideae</taxon>
        <taxon>Anthemidinae</taxon>
        <taxon>Tanacetum</taxon>
    </lineage>
</organism>
<dbReference type="Proteomes" id="UP001151760">
    <property type="component" value="Unassembled WGS sequence"/>
</dbReference>
<evidence type="ECO:0000313" key="1">
    <source>
        <dbReference type="EMBL" id="GJS99650.1"/>
    </source>
</evidence>
<reference evidence="1" key="1">
    <citation type="journal article" date="2022" name="Int. J. Mol. Sci.">
        <title>Draft Genome of Tanacetum Coccineum: Genomic Comparison of Closely Related Tanacetum-Family Plants.</title>
        <authorList>
            <person name="Yamashiro T."/>
            <person name="Shiraishi A."/>
            <person name="Nakayama K."/>
            <person name="Satake H."/>
        </authorList>
    </citation>
    <scope>NUCLEOTIDE SEQUENCE</scope>
</reference>
<protein>
    <submittedName>
        <fullName evidence="1">Uncharacterized protein</fullName>
    </submittedName>
</protein>
<gene>
    <name evidence="1" type="ORF">Tco_0820820</name>
</gene>
<reference evidence="1" key="2">
    <citation type="submission" date="2022-01" db="EMBL/GenBank/DDBJ databases">
        <authorList>
            <person name="Yamashiro T."/>
            <person name="Shiraishi A."/>
            <person name="Satake H."/>
            <person name="Nakayama K."/>
        </authorList>
    </citation>
    <scope>NUCLEOTIDE SEQUENCE</scope>
</reference>